<dbReference type="InterPro" id="IPR036397">
    <property type="entry name" value="RNaseH_sf"/>
</dbReference>
<evidence type="ECO:0000313" key="2">
    <source>
        <dbReference type="Proteomes" id="UP001454036"/>
    </source>
</evidence>
<reference evidence="1 2" key="1">
    <citation type="submission" date="2024-01" db="EMBL/GenBank/DDBJ databases">
        <title>The complete chloroplast genome sequence of Lithospermum erythrorhizon: insights into the phylogenetic relationship among Boraginaceae species and the maternal lineages of purple gromwells.</title>
        <authorList>
            <person name="Okada T."/>
            <person name="Watanabe K."/>
        </authorList>
    </citation>
    <scope>NUCLEOTIDE SEQUENCE [LARGE SCALE GENOMIC DNA]</scope>
</reference>
<proteinExistence type="predicted"/>
<dbReference type="Gene3D" id="1.10.340.70">
    <property type="match status" value="1"/>
</dbReference>
<dbReference type="AlphaFoldDB" id="A0AAV3QI85"/>
<comment type="caution">
    <text evidence="1">The sequence shown here is derived from an EMBL/GenBank/DDBJ whole genome shotgun (WGS) entry which is preliminary data.</text>
</comment>
<accession>A0AAV3QI85</accession>
<sequence>MDQIRGDCGIKNESLIKYHAKATTLAEYFTHIIFEHIPRTENEEANRLSKLATGYYNELPKEVYVEVRDTQAYEETSIKAVLEEPRDWRTDIARFLHEGLLSADSTEARKIQQISLGFCMHIGGRPLATKITRTCYFWPTLVRDSTDFVQKCEAC</sequence>
<keyword evidence="2" id="KW-1185">Reference proteome</keyword>
<evidence type="ECO:0008006" key="3">
    <source>
        <dbReference type="Google" id="ProtNLM"/>
    </source>
</evidence>
<dbReference type="PANTHER" id="PTHR48475">
    <property type="entry name" value="RIBONUCLEASE H"/>
    <property type="match status" value="1"/>
</dbReference>
<name>A0AAV3QI85_LITER</name>
<dbReference type="PANTHER" id="PTHR48475:SF2">
    <property type="entry name" value="RIBONUCLEASE H"/>
    <property type="match status" value="1"/>
</dbReference>
<dbReference type="Proteomes" id="UP001454036">
    <property type="component" value="Unassembled WGS sequence"/>
</dbReference>
<evidence type="ECO:0000313" key="1">
    <source>
        <dbReference type="EMBL" id="GAA0162961.1"/>
    </source>
</evidence>
<dbReference type="Gene3D" id="3.30.420.10">
    <property type="entry name" value="Ribonuclease H-like superfamily/Ribonuclease H"/>
    <property type="match status" value="1"/>
</dbReference>
<organism evidence="1 2">
    <name type="scientific">Lithospermum erythrorhizon</name>
    <name type="common">Purple gromwell</name>
    <name type="synonym">Lithospermum officinale var. erythrorhizon</name>
    <dbReference type="NCBI Taxonomy" id="34254"/>
    <lineage>
        <taxon>Eukaryota</taxon>
        <taxon>Viridiplantae</taxon>
        <taxon>Streptophyta</taxon>
        <taxon>Embryophyta</taxon>
        <taxon>Tracheophyta</taxon>
        <taxon>Spermatophyta</taxon>
        <taxon>Magnoliopsida</taxon>
        <taxon>eudicotyledons</taxon>
        <taxon>Gunneridae</taxon>
        <taxon>Pentapetalae</taxon>
        <taxon>asterids</taxon>
        <taxon>lamiids</taxon>
        <taxon>Boraginales</taxon>
        <taxon>Boraginaceae</taxon>
        <taxon>Boraginoideae</taxon>
        <taxon>Lithospermeae</taxon>
        <taxon>Lithospermum</taxon>
    </lineage>
</organism>
<dbReference type="EMBL" id="BAABME010004613">
    <property type="protein sequence ID" value="GAA0162961.1"/>
    <property type="molecule type" value="Genomic_DNA"/>
</dbReference>
<protein>
    <recommendedName>
        <fullName evidence="3">Integrase zinc-binding domain-containing protein</fullName>
    </recommendedName>
</protein>
<dbReference type="GO" id="GO:0003676">
    <property type="term" value="F:nucleic acid binding"/>
    <property type="evidence" value="ECO:0007669"/>
    <property type="project" value="InterPro"/>
</dbReference>
<gene>
    <name evidence="1" type="ORF">LIER_18944</name>
</gene>